<name>A0ABP0DJ78_9PEZI</name>
<accession>A0ABP0DJ78</accession>
<evidence type="ECO:0000313" key="7">
    <source>
        <dbReference type="EMBL" id="CAK7267686.1"/>
    </source>
</evidence>
<feature type="region of interest" description="Disordered" evidence="5">
    <location>
        <begin position="1"/>
        <end position="35"/>
    </location>
</feature>
<protein>
    <recommendedName>
        <fullName evidence="6">GRF-type domain-containing protein</fullName>
    </recommendedName>
</protein>
<dbReference type="InterPro" id="IPR010666">
    <property type="entry name" value="Znf_GRF"/>
</dbReference>
<feature type="region of interest" description="Disordered" evidence="5">
    <location>
        <begin position="365"/>
        <end position="400"/>
    </location>
</feature>
<evidence type="ECO:0000259" key="6">
    <source>
        <dbReference type="PROSITE" id="PS51999"/>
    </source>
</evidence>
<evidence type="ECO:0000313" key="8">
    <source>
        <dbReference type="Proteomes" id="UP001642501"/>
    </source>
</evidence>
<evidence type="ECO:0000256" key="2">
    <source>
        <dbReference type="ARBA" id="ARBA00022771"/>
    </source>
</evidence>
<feature type="compositionally biased region" description="Acidic residues" evidence="5">
    <location>
        <begin position="475"/>
        <end position="486"/>
    </location>
</feature>
<feature type="compositionally biased region" description="Low complexity" evidence="5">
    <location>
        <begin position="421"/>
        <end position="437"/>
    </location>
</feature>
<keyword evidence="3" id="KW-0862">Zinc</keyword>
<feature type="region of interest" description="Disordered" evidence="5">
    <location>
        <begin position="109"/>
        <end position="292"/>
    </location>
</feature>
<feature type="compositionally biased region" description="Polar residues" evidence="5">
    <location>
        <begin position="571"/>
        <end position="581"/>
    </location>
</feature>
<evidence type="ECO:0000256" key="1">
    <source>
        <dbReference type="ARBA" id="ARBA00022723"/>
    </source>
</evidence>
<feature type="compositionally biased region" description="Polar residues" evidence="5">
    <location>
        <begin position="154"/>
        <end position="169"/>
    </location>
</feature>
<feature type="domain" description="GRF-type" evidence="6">
    <location>
        <begin position="47"/>
        <end position="91"/>
    </location>
</feature>
<feature type="compositionally biased region" description="Basic and acidic residues" evidence="5">
    <location>
        <begin position="255"/>
        <end position="264"/>
    </location>
</feature>
<sequence length="622" mass="67767">MPRSRRRRDGRQSQPSTPRTTRTIGQPLTPSLGRGSDGLFSDGQWFCDCKPRRPAALRETRKPGLNKGRWFYTCPQERGQQCTFFLWENYAGLYGELAASGRPGVLSSLTRPSRPAYRTSIGRRTTPPADRSDGPAHITLATQQSLPAPPPASTGRNKQRVFTTPTAAKSSMADIIVVEDDESDDESDGFEPPPTPTPASRTRKNVNGAKPKAIAKSPIKLATARTPTAAGQPRNRITDYFGIAKGHSSPGKNSSEGDGKEAKIADPQTPRKAKSTVPRMPGHESIDYSDSEFDSEMERALVALADHSERKARRHIEMGSAGAGTLNNKAVDDGGSMAMLVDGADEPRRDIIVPVSVKDEYGVGKDSARRAADRQMVTDSSEVAMAADTAAGSPKAETGTIPPFAFLPKIPSANQLDTSFVSSVSSSQPTTQTASSQGLTQDSQSTIATTTPPSSFRSDAGMQFKSYFENKYGDNSEDSEDDDDSDSFTSMSHKRASSWEEDEEEESSAPTFMRGWTMGSMTYPVPAGMARGPTAEGKFYWPADERMYVEEEEEEDEDQDQETPVPPPQPSHASHLTQSSQPEDHNVTLEVLQLLAGQPVEPRVLQQIRLLLNGAFDEMYEY</sequence>
<comment type="caution">
    <text evidence="7">The sequence shown here is derived from an EMBL/GenBank/DDBJ whole genome shotgun (WGS) entry which is preliminary data.</text>
</comment>
<feature type="region of interest" description="Disordered" evidence="5">
    <location>
        <begin position="550"/>
        <end position="585"/>
    </location>
</feature>
<dbReference type="EMBL" id="CAWUOM010000037">
    <property type="protein sequence ID" value="CAK7267686.1"/>
    <property type="molecule type" value="Genomic_DNA"/>
</dbReference>
<proteinExistence type="predicted"/>
<keyword evidence="1" id="KW-0479">Metal-binding</keyword>
<keyword evidence="8" id="KW-1185">Reference proteome</keyword>
<feature type="compositionally biased region" description="Acidic residues" evidence="5">
    <location>
        <begin position="177"/>
        <end position="189"/>
    </location>
</feature>
<feature type="compositionally biased region" description="Low complexity" evidence="5">
    <location>
        <begin position="209"/>
        <end position="222"/>
    </location>
</feature>
<evidence type="ECO:0000256" key="3">
    <source>
        <dbReference type="ARBA" id="ARBA00022833"/>
    </source>
</evidence>
<gene>
    <name evidence="7" type="ORF">SEPCBS57363_002720</name>
</gene>
<dbReference type="PROSITE" id="PS51999">
    <property type="entry name" value="ZF_GRF"/>
    <property type="match status" value="1"/>
</dbReference>
<reference evidence="7 8" key="1">
    <citation type="submission" date="2024-01" db="EMBL/GenBank/DDBJ databases">
        <authorList>
            <person name="Allen C."/>
            <person name="Tagirdzhanova G."/>
        </authorList>
    </citation>
    <scope>NUCLEOTIDE SEQUENCE [LARGE SCALE GENOMIC DNA]</scope>
    <source>
        <strain evidence="7 8">CBS 573.63</strain>
    </source>
</reference>
<organism evidence="7 8">
    <name type="scientific">Sporothrix epigloea</name>
    <dbReference type="NCBI Taxonomy" id="1892477"/>
    <lineage>
        <taxon>Eukaryota</taxon>
        <taxon>Fungi</taxon>
        <taxon>Dikarya</taxon>
        <taxon>Ascomycota</taxon>
        <taxon>Pezizomycotina</taxon>
        <taxon>Sordariomycetes</taxon>
        <taxon>Sordariomycetidae</taxon>
        <taxon>Ophiostomatales</taxon>
        <taxon>Ophiostomataceae</taxon>
        <taxon>Sporothrix</taxon>
    </lineage>
</organism>
<evidence type="ECO:0000256" key="4">
    <source>
        <dbReference type="PROSITE-ProRule" id="PRU01343"/>
    </source>
</evidence>
<feature type="compositionally biased region" description="Acidic residues" evidence="5">
    <location>
        <begin position="550"/>
        <end position="561"/>
    </location>
</feature>
<feature type="region of interest" description="Disordered" evidence="5">
    <location>
        <begin position="421"/>
        <end position="514"/>
    </location>
</feature>
<keyword evidence="2 4" id="KW-0863">Zinc-finger</keyword>
<dbReference type="Pfam" id="PF06839">
    <property type="entry name" value="Zn_ribbon_GRF"/>
    <property type="match status" value="1"/>
</dbReference>
<feature type="compositionally biased region" description="Polar residues" evidence="5">
    <location>
        <begin position="438"/>
        <end position="457"/>
    </location>
</feature>
<evidence type="ECO:0000256" key="5">
    <source>
        <dbReference type="SAM" id="MobiDB-lite"/>
    </source>
</evidence>
<feature type="compositionally biased region" description="Polar residues" evidence="5">
    <location>
        <begin position="17"/>
        <end position="29"/>
    </location>
</feature>
<dbReference type="Proteomes" id="UP001642501">
    <property type="component" value="Unassembled WGS sequence"/>
</dbReference>